<dbReference type="CDD" id="cd11070">
    <property type="entry name" value="CYP56-like"/>
    <property type="match status" value="1"/>
</dbReference>
<dbReference type="OrthoDB" id="1470350at2759"/>
<comment type="caution">
    <text evidence="6">The sequence shown here is derived from an EMBL/GenBank/DDBJ whole genome shotgun (WGS) entry which is preliminary data.</text>
</comment>
<dbReference type="InterPro" id="IPR036396">
    <property type="entry name" value="Cyt_P450_sf"/>
</dbReference>
<dbReference type="InterPro" id="IPR001128">
    <property type="entry name" value="Cyt_P450"/>
</dbReference>
<accession>A0A2V1B043</accession>
<evidence type="ECO:0000313" key="6">
    <source>
        <dbReference type="EMBL" id="PVH23485.1"/>
    </source>
</evidence>
<dbReference type="SUPFAM" id="SSF48264">
    <property type="entry name" value="Cytochrome P450"/>
    <property type="match status" value="1"/>
</dbReference>
<dbReference type="Pfam" id="PF00067">
    <property type="entry name" value="p450"/>
    <property type="match status" value="1"/>
</dbReference>
<evidence type="ECO:0008006" key="8">
    <source>
        <dbReference type="Google" id="ProtNLM"/>
    </source>
</evidence>
<proteinExistence type="inferred from homology"/>
<name>A0A2V1B043_9ASCO</name>
<comment type="similarity">
    <text evidence="2">Belongs to the cytochrome P450 family.</text>
</comment>
<dbReference type="GO" id="GO:0005506">
    <property type="term" value="F:iron ion binding"/>
    <property type="evidence" value="ECO:0007669"/>
    <property type="project" value="InterPro"/>
</dbReference>
<sequence>MSFFFSIKAILVVVFLYLAYQVRKIVLPPSNFPKNIPTIPFYAILVAKYKGWDQERLFNEYYRDLVEKHGAVKMYHGSMWNILVTRPEYLSQILKQDHIYEKCGNQIKLPWSIFSQYTGDNVISASMKNWKLYRSVITNSILFPDLAPLKKNTEKICDKLKSFTEAFTPVADILQRYTLANVGECIVGLDFRTWDDDKHAPLYNNLKYLKEQLFKPLFLTFPVLDKLPIRSRQRARKSVVHFKKSYMEAIMAERRPENGNKLGVRLAEAYEDRVITEKQFQDNAIIALVAGHENPQLLLTSLIYALGRDKKLQATVRKEILNANNFEDCLWLNTVIYETLRLYPPVAQLINRRTTTDTILGKDILIPKGTYVGYHNLFTQRDSNYWSPEPDKFDPSRWGSNIQEVRKFYATAKSRCTFPAFHGRARACLGEKFALAQARKFIVSVLTEFELELENNDCPLPPAGVVCPVGVSLKVKQL</sequence>
<protein>
    <recommendedName>
        <fullName evidence="8">Cytochrome P450</fullName>
    </recommendedName>
</protein>
<dbReference type="GO" id="GO:0020037">
    <property type="term" value="F:heme binding"/>
    <property type="evidence" value="ECO:0007669"/>
    <property type="project" value="InterPro"/>
</dbReference>
<feature type="binding site" description="axial binding residue" evidence="5">
    <location>
        <position position="428"/>
    </location>
    <ligand>
        <name>heme</name>
        <dbReference type="ChEBI" id="CHEBI:30413"/>
    </ligand>
    <ligandPart>
        <name>Fe</name>
        <dbReference type="ChEBI" id="CHEBI:18248"/>
    </ligandPart>
</feature>
<reference evidence="6 7" key="1">
    <citation type="submission" date="2017-12" db="EMBL/GenBank/DDBJ databases">
        <title>Genome Sequence of a Multidrug-Resistant Candida haemulonii Isolate from a Patient with Chronic Leg Ulcers in Israel.</title>
        <authorList>
            <person name="Chow N.A."/>
            <person name="Gade L."/>
            <person name="Batra D."/>
            <person name="Rowe L.A."/>
            <person name="Ben-Ami R."/>
            <person name="Loparev V.N."/>
            <person name="Litvintseva A.P."/>
        </authorList>
    </citation>
    <scope>NUCLEOTIDE SEQUENCE [LARGE SCALE GENOMIC DNA]</scope>
    <source>
        <strain evidence="6 7">B11899</strain>
    </source>
</reference>
<keyword evidence="3 5" id="KW-0479">Metal-binding</keyword>
<dbReference type="PANTHER" id="PTHR24305">
    <property type="entry name" value="CYTOCHROME P450"/>
    <property type="match status" value="1"/>
</dbReference>
<dbReference type="GO" id="GO:0004497">
    <property type="term" value="F:monooxygenase activity"/>
    <property type="evidence" value="ECO:0007669"/>
    <property type="project" value="InterPro"/>
</dbReference>
<dbReference type="InterPro" id="IPR050121">
    <property type="entry name" value="Cytochrome_P450_monoxygenase"/>
</dbReference>
<evidence type="ECO:0000256" key="1">
    <source>
        <dbReference type="ARBA" id="ARBA00001971"/>
    </source>
</evidence>
<keyword evidence="4 5" id="KW-0408">Iron</keyword>
<keyword evidence="7" id="KW-1185">Reference proteome</keyword>
<dbReference type="InterPro" id="IPR002403">
    <property type="entry name" value="Cyt_P450_E_grp-IV"/>
</dbReference>
<dbReference type="GO" id="GO:0016705">
    <property type="term" value="F:oxidoreductase activity, acting on paired donors, with incorporation or reduction of molecular oxygen"/>
    <property type="evidence" value="ECO:0007669"/>
    <property type="project" value="InterPro"/>
</dbReference>
<evidence type="ECO:0000313" key="7">
    <source>
        <dbReference type="Proteomes" id="UP000244309"/>
    </source>
</evidence>
<gene>
    <name evidence="6" type="ORF">CXQ85_003775</name>
</gene>
<dbReference type="EMBL" id="PKFO01000011">
    <property type="protein sequence ID" value="PVH23485.1"/>
    <property type="molecule type" value="Genomic_DNA"/>
</dbReference>
<evidence type="ECO:0000256" key="4">
    <source>
        <dbReference type="ARBA" id="ARBA00023004"/>
    </source>
</evidence>
<dbReference type="STRING" id="45357.A0A2V1B043"/>
<evidence type="ECO:0000256" key="2">
    <source>
        <dbReference type="ARBA" id="ARBA00010617"/>
    </source>
</evidence>
<dbReference type="AlphaFoldDB" id="A0A2V1B043"/>
<dbReference type="Gene3D" id="1.10.630.10">
    <property type="entry name" value="Cytochrome P450"/>
    <property type="match status" value="1"/>
</dbReference>
<dbReference type="Proteomes" id="UP000244309">
    <property type="component" value="Unassembled WGS sequence"/>
</dbReference>
<keyword evidence="5" id="KW-0349">Heme</keyword>
<dbReference type="VEuPathDB" id="FungiDB:CXQ85_003775"/>
<evidence type="ECO:0000256" key="5">
    <source>
        <dbReference type="PIRSR" id="PIRSR602403-1"/>
    </source>
</evidence>
<dbReference type="RefSeq" id="XP_025344425.1">
    <property type="nucleotide sequence ID" value="XM_025487409.1"/>
</dbReference>
<dbReference type="GeneID" id="37009105"/>
<evidence type="ECO:0000256" key="3">
    <source>
        <dbReference type="ARBA" id="ARBA00022723"/>
    </source>
</evidence>
<dbReference type="PRINTS" id="PR00465">
    <property type="entry name" value="EP450IV"/>
</dbReference>
<comment type="cofactor">
    <cofactor evidence="1 5">
        <name>heme</name>
        <dbReference type="ChEBI" id="CHEBI:30413"/>
    </cofactor>
</comment>
<dbReference type="PANTHER" id="PTHR24305:SF223">
    <property type="entry name" value="CYTOCHROME P450-DIT2"/>
    <property type="match status" value="1"/>
</dbReference>
<organism evidence="6 7">
    <name type="scientific">Candidozyma haemuli</name>
    <dbReference type="NCBI Taxonomy" id="45357"/>
    <lineage>
        <taxon>Eukaryota</taxon>
        <taxon>Fungi</taxon>
        <taxon>Dikarya</taxon>
        <taxon>Ascomycota</taxon>
        <taxon>Saccharomycotina</taxon>
        <taxon>Pichiomycetes</taxon>
        <taxon>Metschnikowiaceae</taxon>
        <taxon>Candidozyma</taxon>
    </lineage>
</organism>